<dbReference type="Proteomes" id="UP001597459">
    <property type="component" value="Unassembled WGS sequence"/>
</dbReference>
<organism evidence="1 2">
    <name type="scientific">Aquimarina hainanensis</name>
    <dbReference type="NCBI Taxonomy" id="1578017"/>
    <lineage>
        <taxon>Bacteria</taxon>
        <taxon>Pseudomonadati</taxon>
        <taxon>Bacteroidota</taxon>
        <taxon>Flavobacteriia</taxon>
        <taxon>Flavobacteriales</taxon>
        <taxon>Flavobacteriaceae</taxon>
        <taxon>Aquimarina</taxon>
    </lineage>
</organism>
<protein>
    <recommendedName>
        <fullName evidence="3">SpoVT-AbrB domain-containing protein</fullName>
    </recommendedName>
</protein>
<evidence type="ECO:0008006" key="3">
    <source>
        <dbReference type="Google" id="ProtNLM"/>
    </source>
</evidence>
<keyword evidence="2" id="KW-1185">Reference proteome</keyword>
<evidence type="ECO:0000313" key="2">
    <source>
        <dbReference type="Proteomes" id="UP001597459"/>
    </source>
</evidence>
<gene>
    <name evidence="1" type="ORF">ACFSTE_11450</name>
</gene>
<comment type="caution">
    <text evidence="1">The sequence shown here is derived from an EMBL/GenBank/DDBJ whole genome shotgun (WGS) entry which is preliminary data.</text>
</comment>
<dbReference type="Gene3D" id="3.30.1330.60">
    <property type="entry name" value="OmpA-like domain"/>
    <property type="match status" value="1"/>
</dbReference>
<accession>A0ABW5N746</accession>
<dbReference type="SUPFAM" id="SSF103088">
    <property type="entry name" value="OmpA-like"/>
    <property type="match status" value="1"/>
</dbReference>
<dbReference type="EMBL" id="JBHULX010000021">
    <property type="protein sequence ID" value="MFD2591442.1"/>
    <property type="molecule type" value="Genomic_DNA"/>
</dbReference>
<sequence>MRLKTKDVVKGNRDLSIPKKLKGKINIKFHGVLRPLVKMERRGILEEKEVEEGDDLAKLLSLEEIYFDLDTSKIRPNAEVELQKIIAAMKEYPQLRSMCYQKTSGKQKK</sequence>
<reference evidence="2" key="1">
    <citation type="journal article" date="2019" name="Int. J. Syst. Evol. Microbiol.">
        <title>The Global Catalogue of Microorganisms (GCM) 10K type strain sequencing project: providing services to taxonomists for standard genome sequencing and annotation.</title>
        <authorList>
            <consortium name="The Broad Institute Genomics Platform"/>
            <consortium name="The Broad Institute Genome Sequencing Center for Infectious Disease"/>
            <person name="Wu L."/>
            <person name="Ma J."/>
        </authorList>
    </citation>
    <scope>NUCLEOTIDE SEQUENCE [LARGE SCALE GENOMIC DNA]</scope>
    <source>
        <strain evidence="2">KCTC 42423</strain>
    </source>
</reference>
<evidence type="ECO:0000313" key="1">
    <source>
        <dbReference type="EMBL" id="MFD2591442.1"/>
    </source>
</evidence>
<dbReference type="RefSeq" id="WP_378256961.1">
    <property type="nucleotide sequence ID" value="NZ_JBHSJV010000001.1"/>
</dbReference>
<name>A0ABW5N746_9FLAO</name>
<proteinExistence type="predicted"/>
<dbReference type="InterPro" id="IPR036737">
    <property type="entry name" value="OmpA-like_sf"/>
</dbReference>